<feature type="region of interest" description="Disordered" evidence="2">
    <location>
        <begin position="70"/>
        <end position="136"/>
    </location>
</feature>
<dbReference type="InterPro" id="IPR036163">
    <property type="entry name" value="HMA_dom_sf"/>
</dbReference>
<dbReference type="OrthoDB" id="1919822at2759"/>
<dbReference type="PANTHER" id="PTHR22814">
    <property type="entry name" value="COPPER TRANSPORT PROTEIN ATOX1-RELATED"/>
    <property type="match status" value="1"/>
</dbReference>
<dbReference type="AlphaFoldDB" id="A0A2I0AS88"/>
<gene>
    <name evidence="4" type="primary">HIPP26</name>
    <name evidence="4" type="ORF">AXF42_Ash013908</name>
</gene>
<keyword evidence="5" id="KW-1185">Reference proteome</keyword>
<dbReference type="CDD" id="cd00371">
    <property type="entry name" value="HMA"/>
    <property type="match status" value="1"/>
</dbReference>
<organism evidence="4 5">
    <name type="scientific">Apostasia shenzhenica</name>
    <dbReference type="NCBI Taxonomy" id="1088818"/>
    <lineage>
        <taxon>Eukaryota</taxon>
        <taxon>Viridiplantae</taxon>
        <taxon>Streptophyta</taxon>
        <taxon>Embryophyta</taxon>
        <taxon>Tracheophyta</taxon>
        <taxon>Spermatophyta</taxon>
        <taxon>Magnoliopsida</taxon>
        <taxon>Liliopsida</taxon>
        <taxon>Asparagales</taxon>
        <taxon>Orchidaceae</taxon>
        <taxon>Apostasioideae</taxon>
        <taxon>Apostasia</taxon>
    </lineage>
</organism>
<dbReference type="InterPro" id="IPR006121">
    <property type="entry name" value="HMA_dom"/>
</dbReference>
<evidence type="ECO:0000313" key="5">
    <source>
        <dbReference type="Proteomes" id="UP000236161"/>
    </source>
</evidence>
<protein>
    <submittedName>
        <fullName evidence="4">Heavy metal-associated isoprenylated plant protein 26</fullName>
    </submittedName>
</protein>
<evidence type="ECO:0000259" key="3">
    <source>
        <dbReference type="PROSITE" id="PS50846"/>
    </source>
</evidence>
<dbReference type="Gene3D" id="3.30.70.100">
    <property type="match status" value="1"/>
</dbReference>
<feature type="compositionally biased region" description="Low complexity" evidence="2">
    <location>
        <begin position="74"/>
        <end position="94"/>
    </location>
</feature>
<evidence type="ECO:0000256" key="1">
    <source>
        <dbReference type="ARBA" id="ARBA00022723"/>
    </source>
</evidence>
<feature type="compositionally biased region" description="Basic and acidic residues" evidence="2">
    <location>
        <begin position="95"/>
        <end position="109"/>
    </location>
</feature>
<dbReference type="PROSITE" id="PS50846">
    <property type="entry name" value="HMA_2"/>
    <property type="match status" value="1"/>
</dbReference>
<evidence type="ECO:0000256" key="2">
    <source>
        <dbReference type="SAM" id="MobiDB-lite"/>
    </source>
</evidence>
<name>A0A2I0AS88_9ASPA</name>
<dbReference type="Pfam" id="PF00403">
    <property type="entry name" value="HMA"/>
    <property type="match status" value="1"/>
</dbReference>
<evidence type="ECO:0000313" key="4">
    <source>
        <dbReference type="EMBL" id="PKA58402.1"/>
    </source>
</evidence>
<dbReference type="SUPFAM" id="SSF55008">
    <property type="entry name" value="HMA, heavy metal-associated domain"/>
    <property type="match status" value="1"/>
</dbReference>
<dbReference type="GO" id="GO:0046872">
    <property type="term" value="F:metal ion binding"/>
    <property type="evidence" value="ECO:0007669"/>
    <property type="project" value="UniProtKB-KW"/>
</dbReference>
<reference evidence="4 5" key="1">
    <citation type="journal article" date="2017" name="Nature">
        <title>The Apostasia genome and the evolution of orchids.</title>
        <authorList>
            <person name="Zhang G.Q."/>
            <person name="Liu K.W."/>
            <person name="Li Z."/>
            <person name="Lohaus R."/>
            <person name="Hsiao Y.Y."/>
            <person name="Niu S.C."/>
            <person name="Wang J.Y."/>
            <person name="Lin Y.C."/>
            <person name="Xu Q."/>
            <person name="Chen L.J."/>
            <person name="Yoshida K."/>
            <person name="Fujiwara S."/>
            <person name="Wang Z.W."/>
            <person name="Zhang Y.Q."/>
            <person name="Mitsuda N."/>
            <person name="Wang M."/>
            <person name="Liu G.H."/>
            <person name="Pecoraro L."/>
            <person name="Huang H.X."/>
            <person name="Xiao X.J."/>
            <person name="Lin M."/>
            <person name="Wu X.Y."/>
            <person name="Wu W.L."/>
            <person name="Chen Y.Y."/>
            <person name="Chang S.B."/>
            <person name="Sakamoto S."/>
            <person name="Ohme-Takagi M."/>
            <person name="Yagi M."/>
            <person name="Zeng S.J."/>
            <person name="Shen C.Y."/>
            <person name="Yeh C.M."/>
            <person name="Luo Y.B."/>
            <person name="Tsai W.C."/>
            <person name="Van de Peer Y."/>
            <person name="Liu Z.J."/>
        </authorList>
    </citation>
    <scope>NUCLEOTIDE SEQUENCE [LARGE SCALE GENOMIC DNA]</scope>
    <source>
        <strain evidence="5">cv. Shenzhen</strain>
        <tissue evidence="4">Stem</tissue>
    </source>
</reference>
<feature type="compositionally biased region" description="Pro residues" evidence="2">
    <location>
        <begin position="110"/>
        <end position="121"/>
    </location>
</feature>
<dbReference type="EMBL" id="KZ451953">
    <property type="protein sequence ID" value="PKA58402.1"/>
    <property type="molecule type" value="Genomic_DNA"/>
</dbReference>
<proteinExistence type="predicted"/>
<keyword evidence="1" id="KW-0479">Metal-binding</keyword>
<feature type="domain" description="HMA" evidence="3">
    <location>
        <begin position="8"/>
        <end position="71"/>
    </location>
</feature>
<accession>A0A2I0AS88</accession>
<dbReference type="Proteomes" id="UP000236161">
    <property type="component" value="Unassembled WGS sequence"/>
</dbReference>
<sequence length="218" mass="23938">MVIELEKAQVTELYVRMDCNGCVQRIKRALHGLEGVYEVYIDITQQKLTVVGRAAPEKIIKAVKKTRKTATICSDASASNGPSSSEPAPATSTEPKADTEQASTADREPPAAPPENPPPAPETKEADPASPAEDANKDVDQEDIRMVHHYPHGNFVYREHWINAYREPFPHYVTHSYNSYRPSASIARRPEVYGDGYNGGGQIASLFSDENPNACSIV</sequence>
<dbReference type="STRING" id="1088818.A0A2I0AS88"/>
<dbReference type="PANTHER" id="PTHR22814:SF320">
    <property type="entry name" value="OS01G0309800 PROTEIN"/>
    <property type="match status" value="1"/>
</dbReference>